<dbReference type="InterPro" id="IPR028098">
    <property type="entry name" value="Glyco_trans_4-like_N"/>
</dbReference>
<accession>A0A662DL61</accession>
<feature type="domain" description="Glycosyl transferase family 1" evidence="2">
    <location>
        <begin position="174"/>
        <end position="346"/>
    </location>
</feature>
<dbReference type="Pfam" id="PF00534">
    <property type="entry name" value="Glycos_transf_1"/>
    <property type="match status" value="1"/>
</dbReference>
<protein>
    <recommendedName>
        <fullName evidence="6">Glycosyltransferase</fullName>
    </recommendedName>
</protein>
<gene>
    <name evidence="4" type="ORF">DRJ04_02045</name>
</gene>
<evidence type="ECO:0000313" key="4">
    <source>
        <dbReference type="EMBL" id="RLE14616.1"/>
    </source>
</evidence>
<name>A0A662DL61_UNCAE</name>
<proteinExistence type="predicted"/>
<evidence type="ECO:0000259" key="3">
    <source>
        <dbReference type="Pfam" id="PF13439"/>
    </source>
</evidence>
<keyword evidence="1" id="KW-0808">Transferase</keyword>
<dbReference type="AlphaFoldDB" id="A0A662DL61"/>
<dbReference type="PANTHER" id="PTHR46401:SF2">
    <property type="entry name" value="GLYCOSYLTRANSFERASE WBBK-RELATED"/>
    <property type="match status" value="1"/>
</dbReference>
<dbReference type="Proteomes" id="UP000280417">
    <property type="component" value="Unassembled WGS sequence"/>
</dbReference>
<evidence type="ECO:0000313" key="5">
    <source>
        <dbReference type="Proteomes" id="UP000280417"/>
    </source>
</evidence>
<dbReference type="GO" id="GO:0016757">
    <property type="term" value="F:glycosyltransferase activity"/>
    <property type="evidence" value="ECO:0007669"/>
    <property type="project" value="InterPro"/>
</dbReference>
<comment type="caution">
    <text evidence="4">The sequence shown here is derived from an EMBL/GenBank/DDBJ whole genome shotgun (WGS) entry which is preliminary data.</text>
</comment>
<dbReference type="CDD" id="cd03822">
    <property type="entry name" value="GT4_mannosyltransferase-like"/>
    <property type="match status" value="1"/>
</dbReference>
<reference evidence="4 5" key="1">
    <citation type="submission" date="2018-06" db="EMBL/GenBank/DDBJ databases">
        <title>Extensive metabolic versatility and redundancy in microbially diverse, dynamic hydrothermal sediments.</title>
        <authorList>
            <person name="Dombrowski N."/>
            <person name="Teske A."/>
            <person name="Baker B.J."/>
        </authorList>
    </citation>
    <scope>NUCLEOTIDE SEQUENCE [LARGE SCALE GENOMIC DNA]</scope>
    <source>
        <strain evidence="4">B3_G15</strain>
    </source>
</reference>
<dbReference type="SUPFAM" id="SSF53756">
    <property type="entry name" value="UDP-Glycosyltransferase/glycogen phosphorylase"/>
    <property type="match status" value="1"/>
</dbReference>
<dbReference type="EMBL" id="QMQA01000036">
    <property type="protein sequence ID" value="RLE14616.1"/>
    <property type="molecule type" value="Genomic_DNA"/>
</dbReference>
<evidence type="ECO:0000256" key="1">
    <source>
        <dbReference type="ARBA" id="ARBA00022679"/>
    </source>
</evidence>
<evidence type="ECO:0000259" key="2">
    <source>
        <dbReference type="Pfam" id="PF00534"/>
    </source>
</evidence>
<dbReference type="GO" id="GO:0009103">
    <property type="term" value="P:lipopolysaccharide biosynthetic process"/>
    <property type="evidence" value="ECO:0007669"/>
    <property type="project" value="TreeGrafter"/>
</dbReference>
<dbReference type="InterPro" id="IPR001296">
    <property type="entry name" value="Glyco_trans_1"/>
</dbReference>
<organism evidence="4 5">
    <name type="scientific">Aerophobetes bacterium</name>
    <dbReference type="NCBI Taxonomy" id="2030807"/>
    <lineage>
        <taxon>Bacteria</taxon>
        <taxon>Candidatus Aerophobota</taxon>
    </lineage>
</organism>
<dbReference type="Pfam" id="PF13439">
    <property type="entry name" value="Glyco_transf_4"/>
    <property type="match status" value="1"/>
</dbReference>
<evidence type="ECO:0008006" key="6">
    <source>
        <dbReference type="Google" id="ProtNLM"/>
    </source>
</evidence>
<dbReference type="PANTHER" id="PTHR46401">
    <property type="entry name" value="GLYCOSYLTRANSFERASE WBBK-RELATED"/>
    <property type="match status" value="1"/>
</dbReference>
<dbReference type="Gene3D" id="3.40.50.2000">
    <property type="entry name" value="Glycogen Phosphorylase B"/>
    <property type="match status" value="2"/>
</dbReference>
<sequence>MKIAYVSTYLPKQCGIATYTDYLIRGIREVDPTSEVRVIAEKGASFVKQDKFEVISCWDRNEDYVEPIISYTKGVDVVHIQHEYSIYSFDDRLPSVLQRLDINTRKVITIHCLRPAQFSERGAVDENFARRIAELADQVIVHLESQKAILTRVGIPPEKINIIPHGTELSNEEKETSRKRLGLPMKAKILLMFGFIKKHKCLHIALDALAEILKKLEDVYLFVAGGLTPTASQKDRKYAEFLSRRIAELGLQKNVIYPNKFFPNEDVPYLFGASDIVLFPYYEEDRSASGSFHLAIGAKRPVIASRIPKFEELRNICDELLVLPYNSSGIAKIVIRLFQEPKFWQYVVNRTEEYRRCTSWQAVASQHLKLYSKDRRIQ</sequence>
<feature type="domain" description="Glycosyltransferase subfamily 4-like N-terminal" evidence="3">
    <location>
        <begin position="74"/>
        <end position="169"/>
    </location>
</feature>